<organism evidence="2">
    <name type="scientific">uncultured Thermoleophilia bacterium</name>
    <dbReference type="NCBI Taxonomy" id="1497501"/>
    <lineage>
        <taxon>Bacteria</taxon>
        <taxon>Bacillati</taxon>
        <taxon>Actinomycetota</taxon>
        <taxon>Thermoleophilia</taxon>
        <taxon>environmental samples</taxon>
    </lineage>
</organism>
<dbReference type="Pfam" id="PF13581">
    <property type="entry name" value="HATPase_c_2"/>
    <property type="match status" value="1"/>
</dbReference>
<dbReference type="Gene3D" id="3.30.565.10">
    <property type="entry name" value="Histidine kinase-like ATPase, C-terminal domain"/>
    <property type="match status" value="1"/>
</dbReference>
<gene>
    <name evidence="2" type="ORF">AVDCRST_MAG79-185</name>
</gene>
<feature type="domain" description="Histidine kinase/HSP90-like ATPase" evidence="1">
    <location>
        <begin position="30"/>
        <end position="130"/>
    </location>
</feature>
<accession>A0A6J4TE51</accession>
<evidence type="ECO:0000259" key="1">
    <source>
        <dbReference type="SMART" id="SM00387"/>
    </source>
</evidence>
<proteinExistence type="predicted"/>
<name>A0A6J4TE51_9ACTN</name>
<evidence type="ECO:0000313" key="2">
    <source>
        <dbReference type="EMBL" id="CAA9520803.1"/>
    </source>
</evidence>
<reference evidence="2" key="1">
    <citation type="submission" date="2020-02" db="EMBL/GenBank/DDBJ databases">
        <authorList>
            <person name="Meier V. D."/>
        </authorList>
    </citation>
    <scope>NUCLEOTIDE SEQUENCE</scope>
    <source>
        <strain evidence="2">AVDCRST_MAG79</strain>
    </source>
</reference>
<dbReference type="SMART" id="SM00387">
    <property type="entry name" value="HATPase_c"/>
    <property type="match status" value="1"/>
</dbReference>
<sequence length="144" mass="15303">MVVAIATDVDLVRARAEGRAQAVALGFTRTDATLIATAISEIARNIIVHAGQGRIAIRGLQEPERHGLVVVAEDDGPGIRDVEAALQDGRSGRGGFGLGLPGARRLMDEFEVVSAQDAGTTVTMTKWRVRTRLELLHARRSPGG</sequence>
<dbReference type="InterPro" id="IPR003594">
    <property type="entry name" value="HATPase_dom"/>
</dbReference>
<protein>
    <submittedName>
        <fullName evidence="2">Anti-sigma B factor RsbT</fullName>
    </submittedName>
</protein>
<dbReference type="SUPFAM" id="SSF55874">
    <property type="entry name" value="ATPase domain of HSP90 chaperone/DNA topoisomerase II/histidine kinase"/>
    <property type="match status" value="1"/>
</dbReference>
<dbReference type="InterPro" id="IPR036890">
    <property type="entry name" value="HATPase_C_sf"/>
</dbReference>
<dbReference type="EMBL" id="CADCWC010000034">
    <property type="protein sequence ID" value="CAA9520803.1"/>
    <property type="molecule type" value="Genomic_DNA"/>
</dbReference>
<dbReference type="AlphaFoldDB" id="A0A6J4TE51"/>